<evidence type="ECO:0000313" key="2">
    <source>
        <dbReference type="EMBL" id="ALY09959.1"/>
    </source>
</evidence>
<dbReference type="GeneID" id="40078795"/>
<evidence type="ECO:0000313" key="3">
    <source>
        <dbReference type="Proteomes" id="UP000223655"/>
    </source>
</evidence>
<protein>
    <recommendedName>
        <fullName evidence="4">Terminase small subunit</fullName>
    </recommendedName>
</protein>
<dbReference type="RefSeq" id="YP_009602867.1">
    <property type="nucleotide sequence ID" value="NC_041945.1"/>
</dbReference>
<keyword evidence="3" id="KW-1185">Reference proteome</keyword>
<gene>
    <name evidence="2" type="primary">1</name>
    <name evidence="2" type="ORF">PUMANCARA_1</name>
</gene>
<name>A0A0U4IX15_9CAUD</name>
<evidence type="ECO:0008006" key="4">
    <source>
        <dbReference type="Google" id="ProtNLM"/>
    </source>
</evidence>
<organism evidence="2 3">
    <name type="scientific">Arthrobacter phage Pumancara</name>
    <dbReference type="NCBI Taxonomy" id="1772311"/>
    <lineage>
        <taxon>Viruses</taxon>
        <taxon>Duplodnaviria</taxon>
        <taxon>Heunggongvirae</taxon>
        <taxon>Uroviricota</taxon>
        <taxon>Caudoviricetes</taxon>
        <taxon>Korravirus</taxon>
        <taxon>Korravirus pumancara</taxon>
    </lineage>
</organism>
<dbReference type="OrthoDB" id="13329at10239"/>
<dbReference type="EMBL" id="KU160661">
    <property type="protein sequence ID" value="ALY09959.1"/>
    <property type="molecule type" value="Genomic_DNA"/>
</dbReference>
<proteinExistence type="predicted"/>
<feature type="region of interest" description="Disordered" evidence="1">
    <location>
        <begin position="108"/>
        <end position="149"/>
    </location>
</feature>
<sequence length="149" mass="16297">MAFDPKSFDNKKMSEYVEKSIDAMKDDLTEKDWGIVGGIRTMAEYCDSTRHTVEVISLSGEAEPKDLIRAMELHNKAIYTIPQIISGLEKLGGSIAARKALDIKPDDKQKSGLAVVRGLRSGSSNDEKPTQKAATRKPTASRAKRASGE</sequence>
<dbReference type="KEGG" id="vg:40078795"/>
<reference evidence="2 3" key="1">
    <citation type="submission" date="2015-11" db="EMBL/GenBank/DDBJ databases">
        <authorList>
            <person name="Guerrero C.A."/>
            <person name="Jacobs-Sera D."/>
            <person name="Bowman C.A."/>
            <person name="Russell D.A."/>
            <person name="Pope W.H."/>
            <person name="Hatfull G.F."/>
        </authorList>
    </citation>
    <scope>NUCLEOTIDE SEQUENCE [LARGE SCALE GENOMIC DNA]</scope>
</reference>
<evidence type="ECO:0000256" key="1">
    <source>
        <dbReference type="SAM" id="MobiDB-lite"/>
    </source>
</evidence>
<accession>A0A0U4IX15</accession>
<dbReference type="Proteomes" id="UP000223655">
    <property type="component" value="Segment"/>
</dbReference>